<gene>
    <name evidence="4" type="ORF">ICHIAU1_22220</name>
</gene>
<dbReference type="GO" id="GO:0036009">
    <property type="term" value="F:protein-glutamine N-methyltransferase activity"/>
    <property type="evidence" value="ECO:0007669"/>
    <property type="project" value="TreeGrafter"/>
</dbReference>
<dbReference type="SUPFAM" id="SSF53335">
    <property type="entry name" value="S-adenosyl-L-methionine-dependent methyltransferases"/>
    <property type="match status" value="1"/>
</dbReference>
<proteinExistence type="predicted"/>
<dbReference type="Proteomes" id="UP000463961">
    <property type="component" value="Chromosome"/>
</dbReference>
<accession>A0A679HUW8</accession>
<dbReference type="AlphaFoldDB" id="A0A679HUW8"/>
<evidence type="ECO:0000256" key="2">
    <source>
        <dbReference type="ARBA" id="ARBA00022691"/>
    </source>
</evidence>
<dbReference type="Pfam" id="PF05175">
    <property type="entry name" value="MTS"/>
    <property type="match status" value="1"/>
</dbReference>
<dbReference type="InterPro" id="IPR007848">
    <property type="entry name" value="Small_mtfrase_dom"/>
</dbReference>
<dbReference type="PANTHER" id="PTHR18895:SF74">
    <property type="entry name" value="MTRF1L RELEASE FACTOR GLUTAMINE METHYLTRANSFERASE"/>
    <property type="match status" value="1"/>
</dbReference>
<evidence type="ECO:0000313" key="5">
    <source>
        <dbReference type="Proteomes" id="UP000463961"/>
    </source>
</evidence>
<dbReference type="PROSITE" id="PS00092">
    <property type="entry name" value="N6_MTASE"/>
    <property type="match status" value="1"/>
</dbReference>
<dbReference type="Gene3D" id="3.40.50.150">
    <property type="entry name" value="Vaccinia Virus protein VP39"/>
    <property type="match status" value="1"/>
</dbReference>
<dbReference type="CDD" id="cd02440">
    <property type="entry name" value="AdoMet_MTases"/>
    <property type="match status" value="1"/>
</dbReference>
<dbReference type="InterPro" id="IPR002052">
    <property type="entry name" value="DNA_methylase_N6_adenine_CS"/>
</dbReference>
<dbReference type="RefSeq" id="WP_162049400.1">
    <property type="nucleotide sequence ID" value="NZ_AP019011.1"/>
</dbReference>
<reference evidence="5" key="1">
    <citation type="submission" date="2020-01" db="EMBL/GenBank/DDBJ databases">
        <title>Phosphoaccumulans saitamaens gen. nov., sp. nov., a polyphosphate accumulating bacterium isolated from surface river water.</title>
        <authorList>
            <person name="Watanabe K."/>
            <person name="Suda W."/>
        </authorList>
    </citation>
    <scope>NUCLEOTIDE SEQUENCE [LARGE SCALE GENOMIC DNA]</scope>
    <source>
        <strain evidence="5">ICHIAU1</strain>
    </source>
</reference>
<organism evidence="4 5">
    <name type="scientific">Fluviibacter phosphoraccumulans</name>
    <dbReference type="NCBI Taxonomy" id="1751046"/>
    <lineage>
        <taxon>Bacteria</taxon>
        <taxon>Pseudomonadati</taxon>
        <taxon>Pseudomonadota</taxon>
        <taxon>Betaproteobacteria</taxon>
        <taxon>Rhodocyclales</taxon>
        <taxon>Fluviibacteraceae</taxon>
        <taxon>Fluviibacter</taxon>
    </lineage>
</organism>
<name>A0A679HUW8_9RHOO</name>
<keyword evidence="1" id="KW-0489">Methyltransferase</keyword>
<dbReference type="OrthoDB" id="267914at2"/>
<keyword evidence="5" id="KW-1185">Reference proteome</keyword>
<dbReference type="InterPro" id="IPR050320">
    <property type="entry name" value="N5-glutamine_MTase"/>
</dbReference>
<dbReference type="PANTHER" id="PTHR18895">
    <property type="entry name" value="HEMK METHYLTRANSFERASE"/>
    <property type="match status" value="1"/>
</dbReference>
<sequence length="388" mass="42157">MSVEPIPTIRWQQNDTQHEARWISEAGLPAPERVVVADDTLSADAAFRLCRDGTAILWQGDYQNARNLLQALARRADRPPRRGNKTAAPTAAEAFAQHRQSQGRRAGILSNLLIPLTADYRIALRRGQDVVEACTAGLGPAHPEASDAVISLRGLLALVSAYEWRKKGAFVTALDARIHPHFGVFSPVRGEYVDLVAQAPLPQPCNLAFDIGVGSGVLSCLLAKRGIAKVIGTDLDPRALACAQENVHRLGFNTQVAIEAADLFPASAVKADLIVCNPPWLPATPTSPVEAAVYDPNSQMLRAFLSGVADRLAPTGEVWLILSDLAEHLGLRTRDELLGWIQTAHLIVVGRIDTKPHHPKTRDTTDALHKARAAEITSLWRLKTAVRH</sequence>
<dbReference type="InterPro" id="IPR029063">
    <property type="entry name" value="SAM-dependent_MTases_sf"/>
</dbReference>
<evidence type="ECO:0000259" key="3">
    <source>
        <dbReference type="Pfam" id="PF05175"/>
    </source>
</evidence>
<dbReference type="GO" id="GO:0032259">
    <property type="term" value="P:methylation"/>
    <property type="evidence" value="ECO:0007669"/>
    <property type="project" value="UniProtKB-KW"/>
</dbReference>
<protein>
    <recommendedName>
        <fullName evidence="3">Methyltransferase small domain-containing protein</fullName>
    </recommendedName>
</protein>
<keyword evidence="1" id="KW-0808">Transferase</keyword>
<keyword evidence="2" id="KW-0949">S-adenosyl-L-methionine</keyword>
<feature type="domain" description="Methyltransferase small" evidence="3">
    <location>
        <begin position="201"/>
        <end position="322"/>
    </location>
</feature>
<evidence type="ECO:0000256" key="1">
    <source>
        <dbReference type="ARBA" id="ARBA00022603"/>
    </source>
</evidence>
<evidence type="ECO:0000313" key="4">
    <source>
        <dbReference type="EMBL" id="BBU69939.1"/>
    </source>
</evidence>
<dbReference type="GO" id="GO:0003676">
    <property type="term" value="F:nucleic acid binding"/>
    <property type="evidence" value="ECO:0007669"/>
    <property type="project" value="InterPro"/>
</dbReference>
<dbReference type="EMBL" id="AP022345">
    <property type="protein sequence ID" value="BBU69939.1"/>
    <property type="molecule type" value="Genomic_DNA"/>
</dbReference>